<protein>
    <recommendedName>
        <fullName evidence="5">DUF4864 domain-containing protein</fullName>
    </recommendedName>
</protein>
<feature type="region of interest" description="Disordered" evidence="1">
    <location>
        <begin position="138"/>
        <end position="164"/>
    </location>
</feature>
<evidence type="ECO:0000313" key="4">
    <source>
        <dbReference type="Proteomes" id="UP000648239"/>
    </source>
</evidence>
<feature type="signal peptide" evidence="2">
    <location>
        <begin position="1"/>
        <end position="19"/>
    </location>
</feature>
<feature type="chain" id="PRO_5035209601" description="DUF4864 domain-containing protein" evidence="2">
    <location>
        <begin position="20"/>
        <end position="164"/>
    </location>
</feature>
<evidence type="ECO:0000256" key="2">
    <source>
        <dbReference type="SAM" id="SignalP"/>
    </source>
</evidence>
<dbReference type="AlphaFoldDB" id="A0A8J7C357"/>
<feature type="compositionally biased region" description="Low complexity" evidence="1">
    <location>
        <begin position="153"/>
        <end position="164"/>
    </location>
</feature>
<sequence length="164" mass="17158">MKAATVGPAILLLTASLGAGCNRSAEPAAVTPITLPAGSPEEGALALFRFASTLNADSTLPADLVRSDLVEEYGADLLDLLEPLVGASPPRILAVELFSETDRAAVDVEFDLPGEGFSTWSVQLEQGDDEGWRLVWVQGPGDGWPPRKKQRGESLSSSEEGGPG</sequence>
<reference evidence="3 4" key="1">
    <citation type="submission" date="2020-08" db="EMBL/GenBank/DDBJ databases">
        <title>Acidobacteriota in marine sediments use diverse sulfur dissimilation pathways.</title>
        <authorList>
            <person name="Wasmund K."/>
        </authorList>
    </citation>
    <scope>NUCLEOTIDE SEQUENCE [LARGE SCALE GENOMIC DNA]</scope>
    <source>
        <strain evidence="3">MAG AM4</strain>
    </source>
</reference>
<organism evidence="3 4">
    <name type="scientific">Candidatus Polarisedimenticola svalbardensis</name>
    <dbReference type="NCBI Taxonomy" id="2886004"/>
    <lineage>
        <taxon>Bacteria</taxon>
        <taxon>Pseudomonadati</taxon>
        <taxon>Acidobacteriota</taxon>
        <taxon>Candidatus Polarisedimenticolia</taxon>
        <taxon>Candidatus Polarisedimenticolales</taxon>
        <taxon>Candidatus Polarisedimenticolaceae</taxon>
        <taxon>Candidatus Polarisedimenticola</taxon>
    </lineage>
</organism>
<gene>
    <name evidence="3" type="ORF">IFK94_12205</name>
</gene>
<proteinExistence type="predicted"/>
<comment type="caution">
    <text evidence="3">The sequence shown here is derived from an EMBL/GenBank/DDBJ whole genome shotgun (WGS) entry which is preliminary data.</text>
</comment>
<dbReference type="PROSITE" id="PS51257">
    <property type="entry name" value="PROKAR_LIPOPROTEIN"/>
    <property type="match status" value="1"/>
</dbReference>
<evidence type="ECO:0008006" key="5">
    <source>
        <dbReference type="Google" id="ProtNLM"/>
    </source>
</evidence>
<evidence type="ECO:0000256" key="1">
    <source>
        <dbReference type="SAM" id="MobiDB-lite"/>
    </source>
</evidence>
<evidence type="ECO:0000313" key="3">
    <source>
        <dbReference type="EMBL" id="MBD3868881.1"/>
    </source>
</evidence>
<dbReference type="Proteomes" id="UP000648239">
    <property type="component" value="Unassembled WGS sequence"/>
</dbReference>
<name>A0A8J7C357_9BACT</name>
<accession>A0A8J7C357</accession>
<keyword evidence="2" id="KW-0732">Signal</keyword>
<dbReference type="EMBL" id="JACXWD010000047">
    <property type="protein sequence ID" value="MBD3868881.1"/>
    <property type="molecule type" value="Genomic_DNA"/>
</dbReference>